<comment type="caution">
    <text evidence="2">The sequence shown here is derived from an EMBL/GenBank/DDBJ whole genome shotgun (WGS) entry which is preliminary data.</text>
</comment>
<name>A0A812A0P2_9EURY</name>
<reference evidence="2" key="1">
    <citation type="submission" date="2020-12" db="EMBL/GenBank/DDBJ databases">
        <authorList>
            <person name="Hahn C.J."/>
            <person name="Laso-Perez R."/>
            <person name="Vulcano F."/>
            <person name="Vaziourakis K.-M."/>
            <person name="Stokke R."/>
            <person name="Steen I.H."/>
            <person name="Teske A."/>
            <person name="Boetius A."/>
            <person name="Liebeke M."/>
            <person name="Amann R."/>
            <person name="Knittel K."/>
        </authorList>
    </citation>
    <scope>NUCLEOTIDE SEQUENCE</scope>
    <source>
        <strain evidence="2">Gfbio:c6db26ca-90af-429b-aeed-0e3e8aed0b5e:GoM-Arc1_AMV-AAA_792_C10</strain>
    </source>
</reference>
<organism evidence="2 3">
    <name type="scientific">Candidatus Argoarchaeum ethanivorans</name>
    <dbReference type="NCBI Taxonomy" id="2608793"/>
    <lineage>
        <taxon>Archaea</taxon>
        <taxon>Methanobacteriati</taxon>
        <taxon>Methanobacteriota</taxon>
        <taxon>Stenosarchaea group</taxon>
        <taxon>Methanomicrobia</taxon>
        <taxon>Methanosarcinales</taxon>
        <taxon>Methanosarcinales incertae sedis</taxon>
        <taxon>GOM Arc I cluster</taxon>
        <taxon>Candidatus Argoarchaeum</taxon>
    </lineage>
</organism>
<feature type="compositionally biased region" description="Basic and acidic residues" evidence="1">
    <location>
        <begin position="96"/>
        <end position="107"/>
    </location>
</feature>
<feature type="compositionally biased region" description="Acidic residues" evidence="1">
    <location>
        <begin position="64"/>
        <end position="79"/>
    </location>
</feature>
<gene>
    <name evidence="2" type="ORF">DNFNHJIP_00515</name>
</gene>
<evidence type="ECO:0000256" key="1">
    <source>
        <dbReference type="SAM" id="MobiDB-lite"/>
    </source>
</evidence>
<dbReference type="AlphaFoldDB" id="A0A812A0P2"/>
<dbReference type="Proteomes" id="UP000614580">
    <property type="component" value="Unassembled WGS sequence"/>
</dbReference>
<dbReference type="EMBL" id="CAJHZY010000058">
    <property type="protein sequence ID" value="CAD7767108.1"/>
    <property type="molecule type" value="Genomic_DNA"/>
</dbReference>
<feature type="compositionally biased region" description="Basic and acidic residues" evidence="1">
    <location>
        <begin position="121"/>
        <end position="134"/>
    </location>
</feature>
<proteinExistence type="predicted"/>
<feature type="compositionally biased region" description="Polar residues" evidence="1">
    <location>
        <begin position="109"/>
        <end position="120"/>
    </location>
</feature>
<evidence type="ECO:0000313" key="2">
    <source>
        <dbReference type="EMBL" id="CAD7767108.1"/>
    </source>
</evidence>
<evidence type="ECO:0000313" key="3">
    <source>
        <dbReference type="Proteomes" id="UP000614580"/>
    </source>
</evidence>
<protein>
    <submittedName>
        <fullName evidence="2">Uncharacterized protein</fullName>
    </submittedName>
</protein>
<accession>A0A812A0P2</accession>
<feature type="region of interest" description="Disordered" evidence="1">
    <location>
        <begin position="55"/>
        <end position="140"/>
    </location>
</feature>
<sequence length="140" mass="15894">MEKLMRKLTDIVTAFLTSDGKEVNNPKPTINYTPINKPPTLEEQIQRLMRNELSTVAHDRGMETYEESQDFDVDEDPQEPEPYPVMENEYINDQHPTQEDQAEKGQDVKASQTEGLSGSETSEKPPSDDPKTDSNPDPEN</sequence>